<dbReference type="PANTHER" id="PTHR23303">
    <property type="entry name" value="CARBOXYPEPTIDASE REGULATORY REGION-CONTAINING"/>
    <property type="match status" value="1"/>
</dbReference>
<evidence type="ECO:0000259" key="3">
    <source>
        <dbReference type="Pfam" id="PF23193"/>
    </source>
</evidence>
<feature type="non-terminal residue" evidence="4">
    <location>
        <position position="248"/>
    </location>
</feature>
<dbReference type="InterPro" id="IPR051417">
    <property type="entry name" value="SDr/BOS_complex"/>
</dbReference>
<keyword evidence="1" id="KW-0732">Signal</keyword>
<feature type="non-terminal residue" evidence="4">
    <location>
        <position position="1"/>
    </location>
</feature>
<sequence>HIEPSDGYILDLLSDSNACSRDFDFNIVGFSVFGQVTTSGMQTGPSGLSVRLTDPTSHKPILHNFTQNQGYFTISPVTPGSYLVTISNQDHSDKDHTRASVSIKVQSDSISLSEPIILLGHFLRGRVVDFSQSPLVNARVFLFCNKTKTVIKSPTLSTSVSKYVVEILGEIHHKFVLTQESLTDTDGYFTFDRLPGGDYLLVPLYMLQNSSVVFSFTPKFLPVIMEHTDVDLGSSTFTLQSFTLKSGR</sequence>
<evidence type="ECO:0000259" key="2">
    <source>
        <dbReference type="Pfam" id="PF22904"/>
    </source>
</evidence>
<dbReference type="GO" id="GO:0005789">
    <property type="term" value="C:endoplasmic reticulum membrane"/>
    <property type="evidence" value="ECO:0007669"/>
    <property type="project" value="TreeGrafter"/>
</dbReference>
<organism evidence="4">
    <name type="scientific">Schistosoma japonicum</name>
    <name type="common">Blood fluke</name>
    <dbReference type="NCBI Taxonomy" id="6182"/>
    <lineage>
        <taxon>Eukaryota</taxon>
        <taxon>Metazoa</taxon>
        <taxon>Spiralia</taxon>
        <taxon>Lophotrochozoa</taxon>
        <taxon>Platyhelminthes</taxon>
        <taxon>Trematoda</taxon>
        <taxon>Digenea</taxon>
        <taxon>Strigeidida</taxon>
        <taxon>Schistosomatoidea</taxon>
        <taxon>Schistosomatidae</taxon>
        <taxon>Schistosoma</taxon>
    </lineage>
</organism>
<dbReference type="Pfam" id="PF22904">
    <property type="entry name" value="NOMO1-like_2nd"/>
    <property type="match status" value="1"/>
</dbReference>
<dbReference type="SUPFAM" id="SSF49464">
    <property type="entry name" value="Carboxypeptidase regulatory domain-like"/>
    <property type="match status" value="1"/>
</dbReference>
<evidence type="ECO:0000256" key="1">
    <source>
        <dbReference type="ARBA" id="ARBA00022729"/>
    </source>
</evidence>
<reference evidence="4" key="1">
    <citation type="journal article" date="2006" name="PLoS Pathog.">
        <title>New perspectives on host-parasite interplay by comparative transcriptomic and proteomic analyses of Schistosoma japonicum.</title>
        <authorList>
            <person name="Liu F."/>
            <person name="Lu J."/>
            <person name="Hu W."/>
            <person name="Wang S.Y."/>
            <person name="Cui S.J."/>
            <person name="Chi M."/>
            <person name="Yan Q."/>
            <person name="Wang X.R."/>
            <person name="Song H.D."/>
            <person name="Xu X.N."/>
            <person name="Wang J.J."/>
            <person name="Zhang X.L."/>
            <person name="Zhang X."/>
            <person name="Wang Z.Q."/>
            <person name="Xue C.L."/>
            <person name="Brindley P.J."/>
            <person name="McManus D.P."/>
            <person name="Yang P.Y."/>
            <person name="Feng Z."/>
            <person name="Chen Z."/>
            <person name="Han Z.G."/>
        </authorList>
    </citation>
    <scope>NUCLEOTIDE SEQUENCE</scope>
</reference>
<dbReference type="InterPro" id="IPR008969">
    <property type="entry name" value="CarboxyPept-like_regulatory"/>
</dbReference>
<name>Q5C0F4_SCHJA</name>
<protein>
    <submittedName>
        <fullName evidence="4">SJCHGC07657 protein</fullName>
    </submittedName>
</protein>
<dbReference type="SUPFAM" id="SSF49478">
    <property type="entry name" value="Cna protein B-type domain"/>
    <property type="match status" value="1"/>
</dbReference>
<dbReference type="AlphaFoldDB" id="Q5C0F4"/>
<dbReference type="InterPro" id="IPR056189">
    <property type="entry name" value="NOMO_3rd"/>
</dbReference>
<feature type="domain" description="NOMO third transthyretin-like" evidence="3">
    <location>
        <begin position="121"/>
        <end position="238"/>
    </location>
</feature>
<dbReference type="InterPro" id="IPR055074">
    <property type="entry name" value="NOMO1-3_2nd"/>
</dbReference>
<evidence type="ECO:0000313" key="4">
    <source>
        <dbReference type="EMBL" id="AAX26871.2"/>
    </source>
</evidence>
<dbReference type="PANTHER" id="PTHR23303:SF14">
    <property type="entry name" value="BOS COMPLEX SUBUNIT NOMO1-RELATED"/>
    <property type="match status" value="1"/>
</dbReference>
<dbReference type="Pfam" id="PF23193">
    <property type="entry name" value="NOMO_3rd"/>
    <property type="match status" value="1"/>
</dbReference>
<dbReference type="EMBL" id="AY810982">
    <property type="protein sequence ID" value="AAX26871.2"/>
    <property type="molecule type" value="mRNA"/>
</dbReference>
<dbReference type="Gene3D" id="2.60.40.1120">
    <property type="entry name" value="Carboxypeptidase-like, regulatory domain"/>
    <property type="match status" value="1"/>
</dbReference>
<feature type="domain" description="NOMO second beta-sandwich" evidence="2">
    <location>
        <begin position="28"/>
        <end position="117"/>
    </location>
</feature>
<accession>Q5C0F4</accession>
<proteinExistence type="evidence at transcript level"/>